<feature type="region of interest" description="Disordered" evidence="1">
    <location>
        <begin position="169"/>
        <end position="214"/>
    </location>
</feature>
<sequence>MMSLFDLQDVCIAIGSIATLDLPMVVDMIGIYGLKGPYCTLTTTNWFLQALSVIPRDHGAMFLDAFTMIRWADHIVQFRKLSRSVRSDRSYDEVSVMGMNGVLKNGFSDHIVQFRKLSRSVRSDRSYDEVSVMGMNGMFTRWTRARWAGSKPIFNSILLELTLDFTTHQEKKNPKPSALSAAPPLLINPPPPPPKRAAAAASSSPENCFRPIRRGQSVRADLVMPYSAG</sequence>
<organism evidence="2 3">
    <name type="scientific">Dorcoceras hygrometricum</name>
    <dbReference type="NCBI Taxonomy" id="472368"/>
    <lineage>
        <taxon>Eukaryota</taxon>
        <taxon>Viridiplantae</taxon>
        <taxon>Streptophyta</taxon>
        <taxon>Embryophyta</taxon>
        <taxon>Tracheophyta</taxon>
        <taxon>Spermatophyta</taxon>
        <taxon>Magnoliopsida</taxon>
        <taxon>eudicotyledons</taxon>
        <taxon>Gunneridae</taxon>
        <taxon>Pentapetalae</taxon>
        <taxon>asterids</taxon>
        <taxon>lamiids</taxon>
        <taxon>Lamiales</taxon>
        <taxon>Gesneriaceae</taxon>
        <taxon>Didymocarpoideae</taxon>
        <taxon>Trichosporeae</taxon>
        <taxon>Loxocarpinae</taxon>
        <taxon>Dorcoceras</taxon>
    </lineage>
</organism>
<protein>
    <submittedName>
        <fullName evidence="2">Uncharacterized protein</fullName>
    </submittedName>
</protein>
<dbReference type="AlphaFoldDB" id="A0A2Z7B3L5"/>
<evidence type="ECO:0000313" key="2">
    <source>
        <dbReference type="EMBL" id="KZV28078.1"/>
    </source>
</evidence>
<name>A0A2Z7B3L5_9LAMI</name>
<dbReference type="EMBL" id="KV010189">
    <property type="protein sequence ID" value="KZV28078.1"/>
    <property type="molecule type" value="Genomic_DNA"/>
</dbReference>
<feature type="compositionally biased region" description="Low complexity" evidence="1">
    <location>
        <begin position="196"/>
        <end position="205"/>
    </location>
</feature>
<gene>
    <name evidence="2" type="ORF">F511_02164</name>
</gene>
<feature type="compositionally biased region" description="Pro residues" evidence="1">
    <location>
        <begin position="186"/>
        <end position="195"/>
    </location>
</feature>
<reference evidence="2 3" key="1">
    <citation type="journal article" date="2015" name="Proc. Natl. Acad. Sci. U.S.A.">
        <title>The resurrection genome of Boea hygrometrica: A blueprint for survival of dehydration.</title>
        <authorList>
            <person name="Xiao L."/>
            <person name="Yang G."/>
            <person name="Zhang L."/>
            <person name="Yang X."/>
            <person name="Zhao S."/>
            <person name="Ji Z."/>
            <person name="Zhou Q."/>
            <person name="Hu M."/>
            <person name="Wang Y."/>
            <person name="Chen M."/>
            <person name="Xu Y."/>
            <person name="Jin H."/>
            <person name="Xiao X."/>
            <person name="Hu G."/>
            <person name="Bao F."/>
            <person name="Hu Y."/>
            <person name="Wan P."/>
            <person name="Li L."/>
            <person name="Deng X."/>
            <person name="Kuang T."/>
            <person name="Xiang C."/>
            <person name="Zhu J.K."/>
            <person name="Oliver M.J."/>
            <person name="He Y."/>
        </authorList>
    </citation>
    <scope>NUCLEOTIDE SEQUENCE [LARGE SCALE GENOMIC DNA]</scope>
    <source>
        <strain evidence="3">cv. XS01</strain>
    </source>
</reference>
<accession>A0A2Z7B3L5</accession>
<keyword evidence="3" id="KW-1185">Reference proteome</keyword>
<dbReference type="Proteomes" id="UP000250235">
    <property type="component" value="Unassembled WGS sequence"/>
</dbReference>
<evidence type="ECO:0000313" key="3">
    <source>
        <dbReference type="Proteomes" id="UP000250235"/>
    </source>
</evidence>
<evidence type="ECO:0000256" key="1">
    <source>
        <dbReference type="SAM" id="MobiDB-lite"/>
    </source>
</evidence>
<feature type="compositionally biased region" description="Low complexity" evidence="1">
    <location>
        <begin position="175"/>
        <end position="185"/>
    </location>
</feature>
<proteinExistence type="predicted"/>